<dbReference type="EMBL" id="JAPTMU010000029">
    <property type="protein sequence ID" value="KAJ4923533.1"/>
    <property type="molecule type" value="Genomic_DNA"/>
</dbReference>
<dbReference type="AlphaFoldDB" id="A0AAD6F7M4"/>
<keyword evidence="3" id="KW-1185">Reference proteome</keyword>
<sequence>MWVSRGARKIEEAFGTEASADNGDCSQIGDNKRSKTEGTRRKVQAKDVVAAVGERDGQQKREGPVKDSDQGRGKVDEGHGLGGGTMEGTQGL</sequence>
<evidence type="ECO:0000256" key="1">
    <source>
        <dbReference type="SAM" id="MobiDB-lite"/>
    </source>
</evidence>
<organism evidence="2 3">
    <name type="scientific">Pogonophryne albipinna</name>
    <dbReference type="NCBI Taxonomy" id="1090488"/>
    <lineage>
        <taxon>Eukaryota</taxon>
        <taxon>Metazoa</taxon>
        <taxon>Chordata</taxon>
        <taxon>Craniata</taxon>
        <taxon>Vertebrata</taxon>
        <taxon>Euteleostomi</taxon>
        <taxon>Actinopterygii</taxon>
        <taxon>Neopterygii</taxon>
        <taxon>Teleostei</taxon>
        <taxon>Neoteleostei</taxon>
        <taxon>Acanthomorphata</taxon>
        <taxon>Eupercaria</taxon>
        <taxon>Perciformes</taxon>
        <taxon>Notothenioidei</taxon>
        <taxon>Pogonophryne</taxon>
    </lineage>
</organism>
<evidence type="ECO:0000313" key="3">
    <source>
        <dbReference type="Proteomes" id="UP001219934"/>
    </source>
</evidence>
<dbReference type="Proteomes" id="UP001219934">
    <property type="component" value="Unassembled WGS sequence"/>
</dbReference>
<feature type="compositionally biased region" description="Basic and acidic residues" evidence="1">
    <location>
        <begin position="53"/>
        <end position="79"/>
    </location>
</feature>
<feature type="region of interest" description="Disordered" evidence="1">
    <location>
        <begin position="16"/>
        <end position="92"/>
    </location>
</feature>
<gene>
    <name evidence="2" type="ORF">JOQ06_021599</name>
</gene>
<evidence type="ECO:0000313" key="2">
    <source>
        <dbReference type="EMBL" id="KAJ4923533.1"/>
    </source>
</evidence>
<feature type="compositionally biased region" description="Gly residues" evidence="1">
    <location>
        <begin position="80"/>
        <end position="92"/>
    </location>
</feature>
<comment type="caution">
    <text evidence="2">The sequence shown here is derived from an EMBL/GenBank/DDBJ whole genome shotgun (WGS) entry which is preliminary data.</text>
</comment>
<proteinExistence type="predicted"/>
<accession>A0AAD6F7M4</accession>
<name>A0AAD6F7M4_9TELE</name>
<feature type="compositionally biased region" description="Basic and acidic residues" evidence="1">
    <location>
        <begin position="30"/>
        <end position="40"/>
    </location>
</feature>
<reference evidence="2" key="1">
    <citation type="submission" date="2022-11" db="EMBL/GenBank/DDBJ databases">
        <title>Chromosome-level genome of Pogonophryne albipinna.</title>
        <authorList>
            <person name="Jo E."/>
        </authorList>
    </citation>
    <scope>NUCLEOTIDE SEQUENCE</scope>
    <source>
        <strain evidence="2">SGF0006</strain>
        <tissue evidence="2">Muscle</tissue>
    </source>
</reference>
<protein>
    <submittedName>
        <fullName evidence="2">Uncharacterized protein</fullName>
    </submittedName>
</protein>